<keyword evidence="3" id="KW-1185">Reference proteome</keyword>
<dbReference type="SUPFAM" id="SSF54637">
    <property type="entry name" value="Thioesterase/thiol ester dehydrase-isomerase"/>
    <property type="match status" value="1"/>
</dbReference>
<name>A0ABW4M980_9SPHN</name>
<dbReference type="EC" id="3.1.2.-" evidence="2"/>
<keyword evidence="2" id="KW-0378">Hydrolase</keyword>
<gene>
    <name evidence="2" type="ORF">ACFSAG_01950</name>
</gene>
<dbReference type="RefSeq" id="WP_374610713.1">
    <property type="nucleotide sequence ID" value="NZ_JBHUEL010000002.1"/>
</dbReference>
<dbReference type="EMBL" id="JBHUEL010000002">
    <property type="protein sequence ID" value="MFD1765604.1"/>
    <property type="molecule type" value="Genomic_DNA"/>
</dbReference>
<dbReference type="Proteomes" id="UP001597215">
    <property type="component" value="Unassembled WGS sequence"/>
</dbReference>
<evidence type="ECO:0000259" key="1">
    <source>
        <dbReference type="Pfam" id="PF03061"/>
    </source>
</evidence>
<dbReference type="GO" id="GO:0016787">
    <property type="term" value="F:hydrolase activity"/>
    <property type="evidence" value="ECO:0007669"/>
    <property type="project" value="UniProtKB-KW"/>
</dbReference>
<evidence type="ECO:0000313" key="2">
    <source>
        <dbReference type="EMBL" id="MFD1765604.1"/>
    </source>
</evidence>
<protein>
    <submittedName>
        <fullName evidence="2">PaaI family thioesterase</fullName>
        <ecNumber evidence="2">3.1.2.-</ecNumber>
    </submittedName>
</protein>
<comment type="caution">
    <text evidence="2">The sequence shown here is derived from an EMBL/GenBank/DDBJ whole genome shotgun (WGS) entry which is preliminary data.</text>
</comment>
<organism evidence="2 3">
    <name type="scientific">Sphingorhabdus buctiana</name>
    <dbReference type="NCBI Taxonomy" id="1508805"/>
    <lineage>
        <taxon>Bacteria</taxon>
        <taxon>Pseudomonadati</taxon>
        <taxon>Pseudomonadota</taxon>
        <taxon>Alphaproteobacteria</taxon>
        <taxon>Sphingomonadales</taxon>
        <taxon>Sphingomonadaceae</taxon>
        <taxon>Sphingorhabdus</taxon>
    </lineage>
</organism>
<feature type="domain" description="Thioesterase" evidence="1">
    <location>
        <begin position="48"/>
        <end position="115"/>
    </location>
</feature>
<dbReference type="CDD" id="cd03443">
    <property type="entry name" value="PaaI_thioesterase"/>
    <property type="match status" value="1"/>
</dbReference>
<dbReference type="InterPro" id="IPR029069">
    <property type="entry name" value="HotDog_dom_sf"/>
</dbReference>
<sequence>MTEFAGTRGSHVELMGAEFLDFDPVTETITMRFVAPDSFITQRGGVQGGLVAGFLDEAMGWAHVQATGGAEAPLNLEISMTLLKLIPAGPLMGKGRVVRRGRRVIFLEGELWDENWTTLYARSTSTAIPTPVPGRGNDGAA</sequence>
<reference evidence="3" key="1">
    <citation type="journal article" date="2019" name="Int. J. Syst. Evol. Microbiol.">
        <title>The Global Catalogue of Microorganisms (GCM) 10K type strain sequencing project: providing services to taxonomists for standard genome sequencing and annotation.</title>
        <authorList>
            <consortium name="The Broad Institute Genomics Platform"/>
            <consortium name="The Broad Institute Genome Sequencing Center for Infectious Disease"/>
            <person name="Wu L."/>
            <person name="Ma J."/>
        </authorList>
    </citation>
    <scope>NUCLEOTIDE SEQUENCE [LARGE SCALE GENOMIC DNA]</scope>
    <source>
        <strain evidence="3">CGMCC 1.12449</strain>
    </source>
</reference>
<evidence type="ECO:0000313" key="3">
    <source>
        <dbReference type="Proteomes" id="UP001597215"/>
    </source>
</evidence>
<dbReference type="InterPro" id="IPR006683">
    <property type="entry name" value="Thioestr_dom"/>
</dbReference>
<dbReference type="Gene3D" id="3.10.129.10">
    <property type="entry name" value="Hotdog Thioesterase"/>
    <property type="match status" value="1"/>
</dbReference>
<accession>A0ABW4M980</accession>
<proteinExistence type="predicted"/>
<dbReference type="Pfam" id="PF03061">
    <property type="entry name" value="4HBT"/>
    <property type="match status" value="1"/>
</dbReference>